<evidence type="ECO:0000313" key="1">
    <source>
        <dbReference type="EMBL" id="QJA75331.1"/>
    </source>
</evidence>
<organism evidence="1">
    <name type="scientific">viral metagenome</name>
    <dbReference type="NCBI Taxonomy" id="1070528"/>
    <lineage>
        <taxon>unclassified sequences</taxon>
        <taxon>metagenomes</taxon>
        <taxon>organismal metagenomes</taxon>
    </lineage>
</organism>
<accession>A0A6M3K124</accession>
<sequence length="166" mass="19443">MIDETRIQLSLFQVLSKRGHVAIIPNVSWSWLQWEADLISVTKAGVMHEYEIKITLSDFKADFGKRKHAMITRPPYGRKPNYFWFVAPEPEVPICIPDYAGLIVVEPVSRHAIGHRLVTVRKARKLHGEKTGDRAVMKMLRTMMYKYWNAMKMLDQTKIQTELFRR</sequence>
<gene>
    <name evidence="1" type="ORF">MM415A01816_0010</name>
</gene>
<protein>
    <submittedName>
        <fullName evidence="1">Uncharacterized protein</fullName>
    </submittedName>
</protein>
<reference evidence="1" key="1">
    <citation type="submission" date="2020-03" db="EMBL/GenBank/DDBJ databases">
        <title>The deep terrestrial virosphere.</title>
        <authorList>
            <person name="Holmfeldt K."/>
            <person name="Nilsson E."/>
            <person name="Simone D."/>
            <person name="Lopez-Fernandez M."/>
            <person name="Wu X."/>
            <person name="de Brujin I."/>
            <person name="Lundin D."/>
            <person name="Andersson A."/>
            <person name="Bertilsson S."/>
            <person name="Dopson M."/>
        </authorList>
    </citation>
    <scope>NUCLEOTIDE SEQUENCE</scope>
    <source>
        <strain evidence="1">MM415A01816</strain>
    </source>
</reference>
<dbReference type="EMBL" id="MT142156">
    <property type="protein sequence ID" value="QJA75331.1"/>
    <property type="molecule type" value="Genomic_DNA"/>
</dbReference>
<proteinExistence type="predicted"/>
<name>A0A6M3K124_9ZZZZ</name>
<dbReference type="AlphaFoldDB" id="A0A6M3K124"/>